<keyword evidence="1" id="KW-0812">Transmembrane</keyword>
<dbReference type="RefSeq" id="WP_116570696.1">
    <property type="nucleotide sequence ID" value="NZ_QDGZ01000001.1"/>
</dbReference>
<keyword evidence="1" id="KW-0472">Membrane</keyword>
<feature type="transmembrane region" description="Helical" evidence="1">
    <location>
        <begin position="36"/>
        <end position="57"/>
    </location>
</feature>
<keyword evidence="3" id="KW-1185">Reference proteome</keyword>
<dbReference type="AlphaFoldDB" id="A0A2T8FFS7"/>
<organism evidence="2 3">
    <name type="scientific">Nocardioides gansuensis</name>
    <dbReference type="NCBI Taxonomy" id="2138300"/>
    <lineage>
        <taxon>Bacteria</taxon>
        <taxon>Bacillati</taxon>
        <taxon>Actinomycetota</taxon>
        <taxon>Actinomycetes</taxon>
        <taxon>Propionibacteriales</taxon>
        <taxon>Nocardioidaceae</taxon>
        <taxon>Nocardioides</taxon>
    </lineage>
</organism>
<gene>
    <name evidence="2" type="ORF">DDE18_02870</name>
</gene>
<name>A0A2T8FFS7_9ACTN</name>
<evidence type="ECO:0000256" key="1">
    <source>
        <dbReference type="SAM" id="Phobius"/>
    </source>
</evidence>
<feature type="transmembrane region" description="Helical" evidence="1">
    <location>
        <begin position="89"/>
        <end position="110"/>
    </location>
</feature>
<comment type="caution">
    <text evidence="2">The sequence shown here is derived from an EMBL/GenBank/DDBJ whole genome shotgun (WGS) entry which is preliminary data.</text>
</comment>
<feature type="transmembrane region" description="Helical" evidence="1">
    <location>
        <begin position="64"/>
        <end position="83"/>
    </location>
</feature>
<accession>A0A2T8FFS7</accession>
<keyword evidence="1" id="KW-1133">Transmembrane helix</keyword>
<evidence type="ECO:0000313" key="2">
    <source>
        <dbReference type="EMBL" id="PVG84563.1"/>
    </source>
</evidence>
<dbReference type="Proteomes" id="UP000246018">
    <property type="component" value="Unassembled WGS sequence"/>
</dbReference>
<dbReference type="EMBL" id="QDGZ01000001">
    <property type="protein sequence ID" value="PVG84563.1"/>
    <property type="molecule type" value="Genomic_DNA"/>
</dbReference>
<dbReference type="OrthoDB" id="3791039at2"/>
<sequence>MTPRSLAPPAAALGGAFWTVRWLMGGPEVDRSAGDVLHWLGLVLLALALAVVGAGLVSRSAAGLRALVAVAFPVLVWSVVEVVRPSGDAHVFDGLVGVIALVAALVVLALRRKGADRDRPRPRPRSRRGAHAA</sequence>
<evidence type="ECO:0000313" key="3">
    <source>
        <dbReference type="Proteomes" id="UP000246018"/>
    </source>
</evidence>
<reference evidence="2 3" key="1">
    <citation type="submission" date="2018-04" db="EMBL/GenBank/DDBJ databases">
        <title>Genome of Nocardioides gansuensis WSJ-1.</title>
        <authorList>
            <person name="Wu S."/>
            <person name="Wang G."/>
        </authorList>
    </citation>
    <scope>NUCLEOTIDE SEQUENCE [LARGE SCALE GENOMIC DNA]</scope>
    <source>
        <strain evidence="2 3">WSJ-1</strain>
    </source>
</reference>
<proteinExistence type="predicted"/>
<protein>
    <submittedName>
        <fullName evidence="2">Uncharacterized protein</fullName>
    </submittedName>
</protein>